<reference evidence="2 3" key="1">
    <citation type="submission" date="2018-11" db="EMBL/GenBank/DDBJ databases">
        <authorList>
            <person name="Criscuolo A."/>
        </authorList>
    </citation>
    <scope>NUCLEOTIDE SEQUENCE [LARGE SCALE GENOMIC DNA]</scope>
    <source>
        <strain evidence="2">ACIP111625</strain>
    </source>
</reference>
<dbReference type="OrthoDB" id="7402611at2"/>
<sequence length="586" mass="61684">MSGPVPTRWAFAICGAAAGLAVWLLAEAAENDLLGERLTLFLAVLISVFTGAFFAMAGTLRLRGAAFRAAPLSLMTAGLVWLVSMRWPGVEGLFGTPAPLLAGFAVAVLPVPFLLAEASRGNWRDYPALFGISWTIFVRAMVAAAFTGAVWLVILLSSALLEMVGITVIRDLLLRDGMPLVISGAAFGLAVAVVNELAEHLSPRLVHWLLRLLLPVVTVVSAVFTGAALIRGFDDGFPGLSPAAALLAMAAAGILLVTVALDADDAEATQSPVLLWSARAMSLLLPVLAGLAFWAVWIRIAAYGPTPTRLLVLVLVLIALVYGLVYAAAILRGRGWAGHIRAANPWLALGVICAAVLWMTPVVDAEAISARAQAGRVIAGDKSLEDMGYSGFRAWGFAGERAMARIGDHALAEGDEALLASVRALQAGDYGGFYGTVQTDSSSRRPALITELESLLPVQPDSASGTKTMLLGEMEEWDLDQILSACQNVLDGRPGCLMVVADLLPEVPGEEAVILLAHQAWTEGYGLMPGPSGGVMRLDLRGSDGSRLYTEQLTGLLTLWQVAPPPLAPARINQLGTGGEGIFFVP</sequence>
<evidence type="ECO:0008006" key="4">
    <source>
        <dbReference type="Google" id="ProtNLM"/>
    </source>
</evidence>
<gene>
    <name evidence="2" type="ORF">XINFAN_02138</name>
</gene>
<feature type="transmembrane region" description="Helical" evidence="1">
    <location>
        <begin position="38"/>
        <end position="57"/>
    </location>
</feature>
<protein>
    <recommendedName>
        <fullName evidence="4">DUF4153 domain-containing protein</fullName>
    </recommendedName>
</protein>
<evidence type="ECO:0000313" key="3">
    <source>
        <dbReference type="Proteomes" id="UP000277498"/>
    </source>
</evidence>
<feature type="transmembrane region" description="Helical" evidence="1">
    <location>
        <begin position="310"/>
        <end position="331"/>
    </location>
</feature>
<feature type="transmembrane region" description="Helical" evidence="1">
    <location>
        <begin position="210"/>
        <end position="230"/>
    </location>
</feature>
<evidence type="ECO:0000313" key="2">
    <source>
        <dbReference type="EMBL" id="VDC28556.1"/>
    </source>
</evidence>
<feature type="transmembrane region" description="Helical" evidence="1">
    <location>
        <begin position="93"/>
        <end position="115"/>
    </location>
</feature>
<feature type="transmembrane region" description="Helical" evidence="1">
    <location>
        <begin position="242"/>
        <end position="261"/>
    </location>
</feature>
<feature type="transmembrane region" description="Helical" evidence="1">
    <location>
        <begin position="180"/>
        <end position="198"/>
    </location>
</feature>
<feature type="transmembrane region" description="Helical" evidence="1">
    <location>
        <begin position="343"/>
        <end position="363"/>
    </location>
</feature>
<keyword evidence="3" id="KW-1185">Reference proteome</keyword>
<feature type="transmembrane region" description="Helical" evidence="1">
    <location>
        <begin position="273"/>
        <end position="298"/>
    </location>
</feature>
<keyword evidence="1" id="KW-0472">Membrane</keyword>
<name>A0A3P5XLF3_9RHOB</name>
<keyword evidence="1" id="KW-1133">Transmembrane helix</keyword>
<dbReference type="EMBL" id="UXAW01000070">
    <property type="protein sequence ID" value="VDC28556.1"/>
    <property type="molecule type" value="Genomic_DNA"/>
</dbReference>
<keyword evidence="1" id="KW-0812">Transmembrane</keyword>
<feature type="transmembrane region" description="Helical" evidence="1">
    <location>
        <begin position="69"/>
        <end position="87"/>
    </location>
</feature>
<accession>A0A3P5XLF3</accession>
<dbReference type="Proteomes" id="UP000277498">
    <property type="component" value="Unassembled WGS sequence"/>
</dbReference>
<dbReference type="RefSeq" id="WP_124086869.1">
    <property type="nucleotide sequence ID" value="NZ_UXAW01000070.1"/>
</dbReference>
<feature type="transmembrane region" description="Helical" evidence="1">
    <location>
        <begin position="136"/>
        <end position="160"/>
    </location>
</feature>
<evidence type="ECO:0000256" key="1">
    <source>
        <dbReference type="SAM" id="Phobius"/>
    </source>
</evidence>
<proteinExistence type="predicted"/>
<dbReference type="Pfam" id="PF13687">
    <property type="entry name" value="DUF4153"/>
    <property type="match status" value="1"/>
</dbReference>
<organism evidence="2 3">
    <name type="scientific">Pseudogemmobacter humi</name>
    <dbReference type="NCBI Taxonomy" id="2483812"/>
    <lineage>
        <taxon>Bacteria</taxon>
        <taxon>Pseudomonadati</taxon>
        <taxon>Pseudomonadota</taxon>
        <taxon>Alphaproteobacteria</taxon>
        <taxon>Rhodobacterales</taxon>
        <taxon>Paracoccaceae</taxon>
        <taxon>Pseudogemmobacter</taxon>
    </lineage>
</organism>
<dbReference type="AlphaFoldDB" id="A0A3P5XLF3"/>
<dbReference type="InterPro" id="IPR025291">
    <property type="entry name" value="DUF4153"/>
</dbReference>